<dbReference type="PANTHER" id="PTHR45831">
    <property type="entry name" value="LD24721P"/>
    <property type="match status" value="1"/>
</dbReference>
<dbReference type="GO" id="GO:0060090">
    <property type="term" value="F:molecular adaptor activity"/>
    <property type="evidence" value="ECO:0007669"/>
    <property type="project" value="TreeGrafter"/>
</dbReference>
<dbReference type="Pfam" id="PF13432">
    <property type="entry name" value="TPR_16"/>
    <property type="match status" value="1"/>
</dbReference>
<dbReference type="PROSITE" id="PS50005">
    <property type="entry name" value="TPR"/>
    <property type="match status" value="1"/>
</dbReference>
<dbReference type="STRING" id="1173022.Cri9333_4373"/>
<evidence type="ECO:0000313" key="5">
    <source>
        <dbReference type="Proteomes" id="UP000010472"/>
    </source>
</evidence>
<dbReference type="GO" id="GO:0016020">
    <property type="term" value="C:membrane"/>
    <property type="evidence" value="ECO:0007669"/>
    <property type="project" value="TreeGrafter"/>
</dbReference>
<evidence type="ECO:0000256" key="1">
    <source>
        <dbReference type="ARBA" id="ARBA00022737"/>
    </source>
</evidence>
<accession>K9W476</accession>
<dbReference type="PATRIC" id="fig|1173022.3.peg.4722"/>
<reference evidence="4 5" key="1">
    <citation type="submission" date="2012-06" db="EMBL/GenBank/DDBJ databases">
        <title>Finished chromosome of genome of Crinalium epipsammum PCC 9333.</title>
        <authorList>
            <consortium name="US DOE Joint Genome Institute"/>
            <person name="Gugger M."/>
            <person name="Coursin T."/>
            <person name="Rippka R."/>
            <person name="Tandeau De Marsac N."/>
            <person name="Huntemann M."/>
            <person name="Wei C.-L."/>
            <person name="Han J."/>
            <person name="Detter J.C."/>
            <person name="Han C."/>
            <person name="Tapia R."/>
            <person name="Davenport K."/>
            <person name="Daligault H."/>
            <person name="Erkkila T."/>
            <person name="Gu W."/>
            <person name="Munk A.C.C."/>
            <person name="Teshima H."/>
            <person name="Xu Y."/>
            <person name="Chain P."/>
            <person name="Chen A."/>
            <person name="Krypides N."/>
            <person name="Mavromatis K."/>
            <person name="Markowitz V."/>
            <person name="Szeto E."/>
            <person name="Ivanova N."/>
            <person name="Mikhailova N."/>
            <person name="Ovchinnikova G."/>
            <person name="Pagani I."/>
            <person name="Pati A."/>
            <person name="Goodwin L."/>
            <person name="Peters L."/>
            <person name="Pitluck S."/>
            <person name="Woyke T."/>
            <person name="Kerfeld C."/>
        </authorList>
    </citation>
    <scope>NUCLEOTIDE SEQUENCE [LARGE SCALE GENOMIC DNA]</scope>
    <source>
        <strain evidence="4 5">PCC 9333</strain>
    </source>
</reference>
<dbReference type="InterPro" id="IPR047150">
    <property type="entry name" value="SGT"/>
</dbReference>
<dbReference type="SUPFAM" id="SSF48452">
    <property type="entry name" value="TPR-like"/>
    <property type="match status" value="1"/>
</dbReference>
<protein>
    <submittedName>
        <fullName evidence="4">Tetratricopeptide TPR_2 repeat-containing protein</fullName>
    </submittedName>
</protein>
<dbReference type="Proteomes" id="UP000010472">
    <property type="component" value="Chromosome"/>
</dbReference>
<dbReference type="InterPro" id="IPR011990">
    <property type="entry name" value="TPR-like_helical_dom_sf"/>
</dbReference>
<dbReference type="KEGG" id="cep:Cri9333_4373"/>
<dbReference type="AlphaFoldDB" id="K9W476"/>
<dbReference type="GO" id="GO:0072380">
    <property type="term" value="C:TRC complex"/>
    <property type="evidence" value="ECO:0007669"/>
    <property type="project" value="TreeGrafter"/>
</dbReference>
<sequence>MTNYDTTAKAELLYYQGNVNARSGLFEDALSLYEQAIALDGNNPMYYNNRSAALKRLGRFQDAIKQYEEIVQKFPDYGKAFLSIASTSIETGDYQGAVSSYRRFFEAYKKGDFTFNPIVGGINQSVYGDDLLETALITSINYLSEEQKRLAMQAFVEAQP</sequence>
<dbReference type="InterPro" id="IPR013105">
    <property type="entry name" value="TPR_2"/>
</dbReference>
<dbReference type="eggNOG" id="COG0457">
    <property type="taxonomic scope" value="Bacteria"/>
</dbReference>
<dbReference type="Gene3D" id="1.25.40.10">
    <property type="entry name" value="Tetratricopeptide repeat domain"/>
    <property type="match status" value="1"/>
</dbReference>
<name>K9W476_9CYAN</name>
<keyword evidence="2 3" id="KW-0802">TPR repeat</keyword>
<evidence type="ECO:0000313" key="4">
    <source>
        <dbReference type="EMBL" id="AFZ15158.1"/>
    </source>
</evidence>
<feature type="repeat" description="TPR" evidence="3">
    <location>
        <begin position="10"/>
        <end position="43"/>
    </location>
</feature>
<organism evidence="4 5">
    <name type="scientific">Crinalium epipsammum PCC 9333</name>
    <dbReference type="NCBI Taxonomy" id="1173022"/>
    <lineage>
        <taxon>Bacteria</taxon>
        <taxon>Bacillati</taxon>
        <taxon>Cyanobacteriota</taxon>
        <taxon>Cyanophyceae</taxon>
        <taxon>Gomontiellales</taxon>
        <taxon>Gomontiellaceae</taxon>
        <taxon>Crinalium</taxon>
    </lineage>
</organism>
<evidence type="ECO:0000256" key="3">
    <source>
        <dbReference type="PROSITE-ProRule" id="PRU00339"/>
    </source>
</evidence>
<dbReference type="InterPro" id="IPR019734">
    <property type="entry name" value="TPR_rpt"/>
</dbReference>
<dbReference type="EMBL" id="CP003620">
    <property type="protein sequence ID" value="AFZ15158.1"/>
    <property type="molecule type" value="Genomic_DNA"/>
</dbReference>
<keyword evidence="5" id="KW-1185">Reference proteome</keyword>
<dbReference type="GO" id="GO:0006620">
    <property type="term" value="P:post-translational protein targeting to endoplasmic reticulum membrane"/>
    <property type="evidence" value="ECO:0007669"/>
    <property type="project" value="TreeGrafter"/>
</dbReference>
<dbReference type="PANTHER" id="PTHR45831:SF2">
    <property type="entry name" value="LD24721P"/>
    <property type="match status" value="1"/>
</dbReference>
<keyword evidence="1" id="KW-0677">Repeat</keyword>
<dbReference type="SMART" id="SM00028">
    <property type="entry name" value="TPR"/>
    <property type="match status" value="2"/>
</dbReference>
<proteinExistence type="predicted"/>
<evidence type="ECO:0000256" key="2">
    <source>
        <dbReference type="ARBA" id="ARBA00022803"/>
    </source>
</evidence>
<dbReference type="HOGENOM" id="CLU_1649314_0_0_3"/>
<gene>
    <name evidence="4" type="ORF">Cri9333_4373</name>
</gene>
<dbReference type="Pfam" id="PF07719">
    <property type="entry name" value="TPR_2"/>
    <property type="match status" value="1"/>
</dbReference>